<evidence type="ECO:0000259" key="2">
    <source>
        <dbReference type="PROSITE" id="PS50090"/>
    </source>
</evidence>
<dbReference type="PROSITE" id="PS50090">
    <property type="entry name" value="MYB_LIKE"/>
    <property type="match status" value="1"/>
</dbReference>
<feature type="region of interest" description="Disordered" evidence="1">
    <location>
        <begin position="964"/>
        <end position="995"/>
    </location>
</feature>
<feature type="compositionally biased region" description="Basic and acidic residues" evidence="1">
    <location>
        <begin position="711"/>
        <end position="732"/>
    </location>
</feature>
<dbReference type="EMBL" id="HE580267">
    <property type="protein sequence ID" value="CCD22232.1"/>
    <property type="molecule type" value="Genomic_DNA"/>
</dbReference>
<feature type="compositionally biased region" description="Polar residues" evidence="1">
    <location>
        <begin position="195"/>
        <end position="211"/>
    </location>
</feature>
<evidence type="ECO:0008006" key="6">
    <source>
        <dbReference type="Google" id="ProtNLM"/>
    </source>
</evidence>
<feature type="compositionally biased region" description="Polar residues" evidence="1">
    <location>
        <begin position="228"/>
        <end position="240"/>
    </location>
</feature>
<feature type="compositionally biased region" description="Polar residues" evidence="1">
    <location>
        <begin position="88"/>
        <end position="100"/>
    </location>
</feature>
<feature type="compositionally biased region" description="Polar residues" evidence="1">
    <location>
        <begin position="139"/>
        <end position="187"/>
    </location>
</feature>
<organism evidence="4 5">
    <name type="scientific">Naumovozyma dairenensis (strain ATCC 10597 / BCRC 20456 / CBS 421 / NBRC 0211 / NRRL Y-12639)</name>
    <name type="common">Saccharomyces dairenensis</name>
    <dbReference type="NCBI Taxonomy" id="1071378"/>
    <lineage>
        <taxon>Eukaryota</taxon>
        <taxon>Fungi</taxon>
        <taxon>Dikarya</taxon>
        <taxon>Ascomycota</taxon>
        <taxon>Saccharomycotina</taxon>
        <taxon>Saccharomycetes</taxon>
        <taxon>Saccharomycetales</taxon>
        <taxon>Saccharomycetaceae</taxon>
        <taxon>Naumovozyma</taxon>
    </lineage>
</organism>
<evidence type="ECO:0000256" key="1">
    <source>
        <dbReference type="SAM" id="MobiDB-lite"/>
    </source>
</evidence>
<feature type="compositionally biased region" description="Polar residues" evidence="1">
    <location>
        <begin position="964"/>
        <end position="982"/>
    </location>
</feature>
<dbReference type="PANTHER" id="PTHR13992:SF39">
    <property type="entry name" value="SMRTER, ISOFORM G"/>
    <property type="match status" value="1"/>
</dbReference>
<feature type="compositionally biased region" description="Basic residues" evidence="1">
    <location>
        <begin position="23"/>
        <end position="36"/>
    </location>
</feature>
<dbReference type="InterPro" id="IPR001005">
    <property type="entry name" value="SANT/Myb"/>
</dbReference>
<dbReference type="Pfam" id="PF00249">
    <property type="entry name" value="Myb_DNA-binding"/>
    <property type="match status" value="2"/>
</dbReference>
<dbReference type="OrthoDB" id="10258692at2759"/>
<dbReference type="InterPro" id="IPR051571">
    <property type="entry name" value="N-CoR_corepressor"/>
</dbReference>
<dbReference type="HOGENOM" id="CLU_004864_0_0_1"/>
<dbReference type="FunFam" id="1.10.10.60:FF:000431">
    <property type="entry name" value="Set3C deacetylase complex subunit"/>
    <property type="match status" value="1"/>
</dbReference>
<feature type="region of interest" description="Disordered" evidence="1">
    <location>
        <begin position="388"/>
        <end position="497"/>
    </location>
</feature>
<name>G0W344_NAUDC</name>
<evidence type="ECO:0000259" key="3">
    <source>
        <dbReference type="PROSITE" id="PS51293"/>
    </source>
</evidence>
<dbReference type="STRING" id="1071378.G0W344"/>
<dbReference type="GO" id="GO:0034967">
    <property type="term" value="C:Set3 complex"/>
    <property type="evidence" value="ECO:0007669"/>
    <property type="project" value="TreeGrafter"/>
</dbReference>
<dbReference type="CDD" id="cd00167">
    <property type="entry name" value="SANT"/>
    <property type="match status" value="2"/>
</dbReference>
<dbReference type="OMA" id="NTHCHIL"/>
<dbReference type="GeneID" id="11495512"/>
<feature type="region of interest" description="Disordered" evidence="1">
    <location>
        <begin position="1454"/>
        <end position="1475"/>
    </location>
</feature>
<dbReference type="InterPro" id="IPR009057">
    <property type="entry name" value="Homeodomain-like_sf"/>
</dbReference>
<dbReference type="SMART" id="SM00717">
    <property type="entry name" value="SANT"/>
    <property type="match status" value="2"/>
</dbReference>
<evidence type="ECO:0000313" key="5">
    <source>
        <dbReference type="Proteomes" id="UP000000689"/>
    </source>
</evidence>
<feature type="compositionally biased region" description="Polar residues" evidence="1">
    <location>
        <begin position="432"/>
        <end position="450"/>
    </location>
</feature>
<dbReference type="RefSeq" id="XP_003667475.1">
    <property type="nucleotide sequence ID" value="XM_003667427.1"/>
</dbReference>
<feature type="compositionally biased region" description="Low complexity" evidence="1">
    <location>
        <begin position="212"/>
        <end position="227"/>
    </location>
</feature>
<gene>
    <name evidence="4" type="primary">NDAI0A00740</name>
    <name evidence="4" type="ordered locus">NDAI_0A00740</name>
</gene>
<accession>G0W344</accession>
<feature type="region of interest" description="Disordered" evidence="1">
    <location>
        <begin position="1"/>
        <end position="51"/>
    </location>
</feature>
<dbReference type="PANTHER" id="PTHR13992">
    <property type="entry name" value="NUCLEAR RECEPTOR CO-REPRESSOR RELATED NCOR"/>
    <property type="match status" value="1"/>
</dbReference>
<dbReference type="eggNOG" id="KOG1878">
    <property type="taxonomic scope" value="Eukaryota"/>
</dbReference>
<dbReference type="InterPro" id="IPR017884">
    <property type="entry name" value="SANT_dom"/>
</dbReference>
<dbReference type="SUPFAM" id="SSF46689">
    <property type="entry name" value="Homeodomain-like"/>
    <property type="match status" value="2"/>
</dbReference>
<feature type="domain" description="Myb-like" evidence="2">
    <location>
        <begin position="1076"/>
        <end position="1126"/>
    </location>
</feature>
<dbReference type="PROSITE" id="PS51293">
    <property type="entry name" value="SANT"/>
    <property type="match status" value="1"/>
</dbReference>
<feature type="compositionally biased region" description="Basic and acidic residues" evidence="1">
    <location>
        <begin position="388"/>
        <end position="426"/>
    </location>
</feature>
<feature type="region of interest" description="Disordered" evidence="1">
    <location>
        <begin position="139"/>
        <end position="258"/>
    </location>
</feature>
<feature type="region of interest" description="Disordered" evidence="1">
    <location>
        <begin position="82"/>
        <end position="106"/>
    </location>
</feature>
<sequence length="1475" mass="165029">MGYPPHGHRPGDKKRYYYSNNPNRRHGPPFAKKSHGFFHAQDQEQTSIQQSLNPNLIPQAKRVDPLPPATANGITSYADAGKKASRYDPNSSMRPTSSHYRTAKASVTTTPLPATATLTTAARNTGSRYNPEMDSKIITSTHGTKSSMPIVSKETSSVVNTSEPIRSRYSGSASCRYSIHHQPSSPNVGPPNRAVTPSSNSSPKMIQRQNQGSISVPSSSSLPGLTSRKPTASRNQIQDQPKSDRIDTYPQRNSSVNNIHNVYHSSDPLANANAASNYYQRSNKWKSSVHHSSSASKIDMSGYNMVNSIPTTNVRPSIWKSHSSRPSTPSTMIAQIAPPSSSSVINDTIPNSTSIKHVSDNKYLSKTTVPPDRKDNIEPYISTAHFTEVHGGHDITSNKDDKTNIRNENNITHKEPNREEKHRQQEQHVSYKPSSNPHSLGSSLFNSVPRTTRETEQRKSVAKLPKETPPDLQKVTVDKKSASSNLSDNKIKKRGDTDNFTMWTSLSKKEQKMTTEDGKTNLKRKKSLITSDKISDKNEPLKEEIEGAKINRKKTTIIETAVKNVKQEFDYEHVHDPELLKIDLSKLQKYTSKVPYSNPKSEITECIFPLSEVETKLWELKNKARLEITEKQKYLLKVPITSLREHSFFEKNIQFHHSNIRKELYKKLLDLKNFEDTRITNLKKLYFRYEKDWDVHCNKMERLSNELRKEEIESKRKLKEEQELKEKQEKEQTNSQNNIVTAGIVPRRRNRADFVDDDEIESVLLQIDPDYRHHQAAASIPPLIIDPVKKIAQKFKDVNNLVTDKNEWATRIVRNGIDTFTKDEHELFADAYVMYPKKFGKISHYMGSLRSPEECVLHYYRTKKTIDYKALLLEKNKRKKHSNPSKRRIKKKERSIDEVISDQSIKTNEPNIFQEAEVVNDDVDVAKHEEPHVKVQNESLDEKLPITGLVAKEAPVSTVASEINAQNPRISNGTIDKTTLPETNHEASDTSIEVPNLVAPPVLDTSSSVTMSQRLPPINMAEIQYGGTSMKRTSDQQSSTSNDGSTAMAGGQDDAANRDQTNETDQGQIRKKQKTSSDHKSSYWSVKEAYAFPELLQEYGSQWSVISQKLGSKSTTMVRNYYQRNAAQYGWKSIVEESDNKRNTTRNNFMQQAQMVMQPDQANTIPHTFTSIPPQQRPALAFFTNQPDSISQDKQEVGTPTNPFSSEIYKEPFSKVTTPKSTLPPPKLSAIQLKHPGSSLQHSSSLPGTFPPSINIIDGHTVMVPVGSQPQIHQENLTHIGGSSINDILNTGTQLYGNEALASSPTYSMQRNVNVSNKINSSLGQVVIQELQASNNALSSGPKSSSILSLLNPETNGNAARNVSYTRPSSAYNYALPNINPYNTMAPLQTAPQVQTPLPGPPSSSTASLPQHFPINQRMTELPKLSNVHPTFNFSTDPLAALAAVASAPENMPSFSSNNAASMDKTSTVNNEDTE</sequence>
<protein>
    <recommendedName>
        <fullName evidence="6">SANT domain-containing protein</fullName>
    </recommendedName>
</protein>
<dbReference type="Proteomes" id="UP000000689">
    <property type="component" value="Chromosome 1"/>
</dbReference>
<dbReference type="GO" id="GO:0006357">
    <property type="term" value="P:regulation of transcription by RNA polymerase II"/>
    <property type="evidence" value="ECO:0007669"/>
    <property type="project" value="TreeGrafter"/>
</dbReference>
<reference evidence="4 5" key="1">
    <citation type="journal article" date="2011" name="Proc. Natl. Acad. Sci. U.S.A.">
        <title>Evolutionary erosion of yeast sex chromosomes by mating-type switching accidents.</title>
        <authorList>
            <person name="Gordon J.L."/>
            <person name="Armisen D."/>
            <person name="Proux-Wera E."/>
            <person name="Oheigeartaigh S.S."/>
            <person name="Byrne K.P."/>
            <person name="Wolfe K.H."/>
        </authorList>
    </citation>
    <scope>NUCLEOTIDE SEQUENCE [LARGE SCALE GENOMIC DNA]</scope>
    <source>
        <strain evidence="5">ATCC 10597 / BCRC 20456 / CBS 421 / NBRC 0211 / NRRL Y-12639</strain>
    </source>
</reference>
<evidence type="ECO:0000313" key="4">
    <source>
        <dbReference type="EMBL" id="CCD22232.1"/>
    </source>
</evidence>
<feature type="compositionally biased region" description="Basic and acidic residues" evidence="1">
    <location>
        <begin position="451"/>
        <end position="469"/>
    </location>
</feature>
<proteinExistence type="predicted"/>
<dbReference type="KEGG" id="ndi:NDAI_0A00740"/>
<keyword evidence="5" id="KW-1185">Reference proteome</keyword>
<feature type="domain" description="SANT" evidence="3">
    <location>
        <begin position="815"/>
        <end position="867"/>
    </location>
</feature>
<feature type="compositionally biased region" description="Polar residues" evidence="1">
    <location>
        <begin position="1027"/>
        <end position="1045"/>
    </location>
</feature>
<feature type="region of interest" description="Disordered" evidence="1">
    <location>
        <begin position="711"/>
        <end position="735"/>
    </location>
</feature>
<dbReference type="Gene3D" id="1.10.10.60">
    <property type="entry name" value="Homeodomain-like"/>
    <property type="match status" value="2"/>
</dbReference>
<feature type="region of interest" description="Disordered" evidence="1">
    <location>
        <begin position="1027"/>
        <end position="1080"/>
    </location>
</feature>